<organism evidence="4 5">
    <name type="scientific">Vitis vinifera</name>
    <name type="common">Grape</name>
    <dbReference type="NCBI Taxonomy" id="29760"/>
    <lineage>
        <taxon>Eukaryota</taxon>
        <taxon>Viridiplantae</taxon>
        <taxon>Streptophyta</taxon>
        <taxon>Embryophyta</taxon>
        <taxon>Tracheophyta</taxon>
        <taxon>Spermatophyta</taxon>
        <taxon>Magnoliopsida</taxon>
        <taxon>eudicotyledons</taxon>
        <taxon>Gunneridae</taxon>
        <taxon>Pentapetalae</taxon>
        <taxon>rosids</taxon>
        <taxon>Vitales</taxon>
        <taxon>Vitaceae</taxon>
        <taxon>Viteae</taxon>
        <taxon>Vitis</taxon>
    </lineage>
</organism>
<dbReference type="Proteomes" id="UP000288805">
    <property type="component" value="Unassembled WGS sequence"/>
</dbReference>
<dbReference type="Gene3D" id="3.30.420.10">
    <property type="entry name" value="Ribonuclease H-like superfamily/Ribonuclease H"/>
    <property type="match status" value="1"/>
</dbReference>
<dbReference type="InterPro" id="IPR056010">
    <property type="entry name" value="DUF7588"/>
</dbReference>
<comment type="caution">
    <text evidence="4">The sequence shown here is derived from an EMBL/GenBank/DDBJ whole genome shotgun (WGS) entry which is preliminary data.</text>
</comment>
<protein>
    <submittedName>
        <fullName evidence="4">Retrovirus-related Pol polyprotein from transposon TNT 1-94</fullName>
    </submittedName>
</protein>
<sequence length="565" mass="65880">MHIVYFCYFPATGNLGITLQLSAIKPLTRNNFEEWYESFNVHMTLHNLDLALRVDEPNKSIKECVPKTERAKDFLEYVKANYTKIDKAEMTTYLKLLTTTMYDGVGGVRDHSIKLKHYINKTNEMKVKLRRMDFEGVDVHCVAIEVSLNKNETHSLALVTDQVSNMKKKPQHKNFGGYKQFKRKENSSQGTSNASASSNATKNERFKGKCNFCHKIGHNLSLHHGPLCDSSSINFVVGCKRARMNLSSSMLWHKRLGHISRQRLERFVRNGVFSNLDFSNFETCVVCLKGKMTDKTRKWKIYRCGSTLDLIHTNICGPLTPPTLEGYKYFITFIDVFSRYGYVELIYEKSDPLNVFKTFKDKVELQLGKPIKVVMFDRGGEYYGRYDESPTYFQMVNTVSLDDEDFEINKDLLRKDFYSEVNKERRAWFFSKVLKDIRTLYQEEFYTYLRQEKKNIKYSIWFELFKQEEYPDYPSKRVNNTSTKAKIWKTSDDIIIESIHAPEAKIEKNINGTIVNTLPFKAKPEDKGTANAVDVKRIMEQNNYTNMFLKTLGDQLNKVEEIIET</sequence>
<feature type="domain" description="DUF7588" evidence="3">
    <location>
        <begin position="410"/>
        <end position="472"/>
    </location>
</feature>
<evidence type="ECO:0000259" key="2">
    <source>
        <dbReference type="Pfam" id="PF13976"/>
    </source>
</evidence>
<dbReference type="InterPro" id="IPR036397">
    <property type="entry name" value="RNaseH_sf"/>
</dbReference>
<evidence type="ECO:0000313" key="4">
    <source>
        <dbReference type="EMBL" id="RVW25836.1"/>
    </source>
</evidence>
<evidence type="ECO:0000259" key="3">
    <source>
        <dbReference type="Pfam" id="PF24496"/>
    </source>
</evidence>
<name>A0A438CRK0_VITVI</name>
<dbReference type="PANTHER" id="PTHR42648:SF28">
    <property type="entry name" value="TRANSPOSON-ENCODED PROTEIN WITH RIBONUCLEASE H-LIKE AND RETROVIRUS ZINC FINGER-LIKE DOMAINS"/>
    <property type="match status" value="1"/>
</dbReference>
<dbReference type="SUPFAM" id="SSF53098">
    <property type="entry name" value="Ribonuclease H-like"/>
    <property type="match status" value="1"/>
</dbReference>
<accession>A0A438CRK0</accession>
<evidence type="ECO:0000313" key="5">
    <source>
        <dbReference type="Proteomes" id="UP000288805"/>
    </source>
</evidence>
<dbReference type="Pfam" id="PF13976">
    <property type="entry name" value="gag_pre-integrs"/>
    <property type="match status" value="1"/>
</dbReference>
<dbReference type="Pfam" id="PF24496">
    <property type="entry name" value="DUF7588"/>
    <property type="match status" value="1"/>
</dbReference>
<dbReference type="EMBL" id="QGNW01002058">
    <property type="protein sequence ID" value="RVW25836.1"/>
    <property type="molecule type" value="Genomic_DNA"/>
</dbReference>
<dbReference type="InterPro" id="IPR025724">
    <property type="entry name" value="GAG-pre-integrase_dom"/>
</dbReference>
<gene>
    <name evidence="4" type="primary">POLX_2478</name>
    <name evidence="4" type="ORF">CK203_112748</name>
</gene>
<dbReference type="GO" id="GO:0003676">
    <property type="term" value="F:nucleic acid binding"/>
    <property type="evidence" value="ECO:0007669"/>
    <property type="project" value="InterPro"/>
</dbReference>
<reference evidence="4 5" key="1">
    <citation type="journal article" date="2018" name="PLoS Genet.">
        <title>Population sequencing reveals clonal diversity and ancestral inbreeding in the grapevine cultivar Chardonnay.</title>
        <authorList>
            <person name="Roach M.J."/>
            <person name="Johnson D.L."/>
            <person name="Bohlmann J."/>
            <person name="van Vuuren H.J."/>
            <person name="Jones S.J."/>
            <person name="Pretorius I.S."/>
            <person name="Schmidt S.A."/>
            <person name="Borneman A.R."/>
        </authorList>
    </citation>
    <scope>NUCLEOTIDE SEQUENCE [LARGE SCALE GENOMIC DNA]</scope>
    <source>
        <strain evidence="5">cv. Chardonnay</strain>
        <tissue evidence="4">Leaf</tissue>
    </source>
</reference>
<dbReference type="InterPro" id="IPR012337">
    <property type="entry name" value="RNaseH-like_sf"/>
</dbReference>
<proteinExistence type="predicted"/>
<dbReference type="PANTHER" id="PTHR42648">
    <property type="entry name" value="TRANSPOSASE, PUTATIVE-RELATED"/>
    <property type="match status" value="1"/>
</dbReference>
<dbReference type="AlphaFoldDB" id="A0A438CRK0"/>
<evidence type="ECO:0000256" key="1">
    <source>
        <dbReference type="SAM" id="MobiDB-lite"/>
    </source>
</evidence>
<feature type="domain" description="GAG-pre-integrase" evidence="2">
    <location>
        <begin position="241"/>
        <end position="292"/>
    </location>
</feature>
<feature type="region of interest" description="Disordered" evidence="1">
    <location>
        <begin position="165"/>
        <end position="200"/>
    </location>
</feature>
<feature type="compositionally biased region" description="Low complexity" evidence="1">
    <location>
        <begin position="187"/>
        <end position="200"/>
    </location>
</feature>
<dbReference type="InterPro" id="IPR039537">
    <property type="entry name" value="Retrotran_Ty1/copia-like"/>
</dbReference>